<keyword evidence="1" id="KW-0812">Transmembrane</keyword>
<organism evidence="2 3">
    <name type="scientific">Vagococcus allomyrinae</name>
    <dbReference type="NCBI Taxonomy" id="2794353"/>
    <lineage>
        <taxon>Bacteria</taxon>
        <taxon>Bacillati</taxon>
        <taxon>Bacillota</taxon>
        <taxon>Bacilli</taxon>
        <taxon>Lactobacillales</taxon>
        <taxon>Enterococcaceae</taxon>
        <taxon>Vagococcus</taxon>
    </lineage>
</organism>
<dbReference type="InterPro" id="IPR032675">
    <property type="entry name" value="LRR_dom_sf"/>
</dbReference>
<feature type="transmembrane region" description="Helical" evidence="1">
    <location>
        <begin position="60"/>
        <end position="79"/>
    </location>
</feature>
<accession>A0A940PAV9</accession>
<dbReference type="EMBL" id="JAEEGA010000024">
    <property type="protein sequence ID" value="MBP1044225.1"/>
    <property type="molecule type" value="Genomic_DNA"/>
</dbReference>
<name>A0A940PAV9_9ENTE</name>
<dbReference type="PANTHER" id="PTHR47186:SF3">
    <property type="entry name" value="OS09G0267800 PROTEIN"/>
    <property type="match status" value="1"/>
</dbReference>
<dbReference type="Gene3D" id="3.80.10.10">
    <property type="entry name" value="Ribonuclease Inhibitor"/>
    <property type="match status" value="2"/>
</dbReference>
<dbReference type="SUPFAM" id="SSF52058">
    <property type="entry name" value="L domain-like"/>
    <property type="match status" value="2"/>
</dbReference>
<dbReference type="Proteomes" id="UP000674938">
    <property type="component" value="Unassembled WGS sequence"/>
</dbReference>
<dbReference type="InterPro" id="IPR001611">
    <property type="entry name" value="Leu-rich_rpt"/>
</dbReference>
<keyword evidence="1" id="KW-1133">Transmembrane helix</keyword>
<keyword evidence="3" id="KW-1185">Reference proteome</keyword>
<dbReference type="AlphaFoldDB" id="A0A940PAV9"/>
<dbReference type="PROSITE" id="PS51450">
    <property type="entry name" value="LRR"/>
    <property type="match status" value="1"/>
</dbReference>
<reference evidence="2" key="1">
    <citation type="submission" date="2020-12" db="EMBL/GenBank/DDBJ databases">
        <title>Vagococcus allomyrinae sp. nov. and Enterococcus lavae sp. nov., isolated from the larvae of Allomyrina dichotoma.</title>
        <authorList>
            <person name="Lee S.D."/>
        </authorList>
    </citation>
    <scope>NUCLEOTIDE SEQUENCE</scope>
    <source>
        <strain evidence="2">BWB3-3</strain>
    </source>
</reference>
<evidence type="ECO:0000313" key="3">
    <source>
        <dbReference type="Proteomes" id="UP000674938"/>
    </source>
</evidence>
<keyword evidence="1" id="KW-0472">Membrane</keyword>
<sequence>MKFIDLKCSNCGWKLTLINDNLLKCNSCQSEFIIDDEKNITNNYTINNTHQKKAISHLPIIAFFILATLSVTIFFILGVTPKIIGRSPNSISKIDTYSYREKPESEAGIAFTEQIFRKSIDKIQTEELKKIKYLSVKLSEDKSNDVWSVSYSFEVWNNPYNYFETEEVILPYDLTLDILDFTCFSGLTYLNFNNTSNIEGSYNFSLKKLDQLTFYGGYFNQSLDDIMGALPHPKKLKYLKAQIRNDSQLLRLQELTNLENLIVTYLAEEVTPNKLKELDKLTSLTINGYYLKDISWLSNFNNLESLSLFNVSKVSDYSSLHSLTNLENLSINSGDMLKDTSFIKNMPKLKRLTLEDTAIHNIRDIADKETIISLHLSGNNMLNNIEEIASLKNLKTLHFESNSDNIRTADLDSLNHLTEVTISGGFLEIIERSLTIKDLSVRTRSDLDLDNLSKLLELETLTIKNSSNLLNLSSLSYLDNFKKIVLQDSTIDFDSISEQIELMPSIEELSLLDSYLALGRLNQLPFPNLKYLEIDENSYFSVWKDNKYMSSFDYGLTLLPDKINSMTNLETLIIPNSQLNTLDFVDSFSNLRVLDVSNSYITDVEPLNALSNLELLNIYNTPINNLDILSDKVFTIR</sequence>
<comment type="caution">
    <text evidence="2">The sequence shown here is derived from an EMBL/GenBank/DDBJ whole genome shotgun (WGS) entry which is preliminary data.</text>
</comment>
<dbReference type="PANTHER" id="PTHR47186">
    <property type="entry name" value="LEUCINE-RICH REPEAT-CONTAINING PROTEIN 57"/>
    <property type="match status" value="1"/>
</dbReference>
<evidence type="ECO:0000256" key="1">
    <source>
        <dbReference type="SAM" id="Phobius"/>
    </source>
</evidence>
<proteinExistence type="predicted"/>
<evidence type="ECO:0000313" key="2">
    <source>
        <dbReference type="EMBL" id="MBP1044225.1"/>
    </source>
</evidence>
<gene>
    <name evidence="2" type="ORF">I6N95_24755</name>
</gene>
<dbReference type="RefSeq" id="WP_209532529.1">
    <property type="nucleotide sequence ID" value="NZ_JAEEGA010000024.1"/>
</dbReference>
<protein>
    <recommendedName>
        <fullName evidence="4">Leucine-rich repeat domain-containing protein</fullName>
    </recommendedName>
</protein>
<evidence type="ECO:0008006" key="4">
    <source>
        <dbReference type="Google" id="ProtNLM"/>
    </source>
</evidence>